<dbReference type="EMBL" id="AP024525">
    <property type="protein sequence ID" value="BCT75377.1"/>
    <property type="molecule type" value="Genomic_DNA"/>
</dbReference>
<evidence type="ECO:0000256" key="2">
    <source>
        <dbReference type="SAM" id="Phobius"/>
    </source>
</evidence>
<name>A0ABN6FET3_SINCY</name>
<sequence length="168" mass="17314">MATRRPAVPRTPATRRPGPPAQAATQSEPRPEEKPTMAPSPDGARGSAGAPASAAARKAGKSPKAAKASRPDKARKAPKTPLRTPVPTDDTPVPARAFSGRIVALVVVLVAITIMLAPTVRVFLGQRAEISSADQAESREEGGAGHPQGLDRPLGGSQLRQAAGPRPH</sequence>
<keyword evidence="4" id="KW-1185">Reference proteome</keyword>
<evidence type="ECO:0000256" key="1">
    <source>
        <dbReference type="SAM" id="MobiDB-lite"/>
    </source>
</evidence>
<reference evidence="3 4" key="1">
    <citation type="journal article" date="2021" name="J. Biosci. Bioeng.">
        <title>Identification and characterization of a chc gene cluster responsible for the aromatization pathway of cyclohexanecarboxylate degradation in Sinomonas cyclohexanicum ATCC 51369.</title>
        <authorList>
            <person name="Yamamoto T."/>
            <person name="Hasegawa Y."/>
            <person name="Lau P.C.K."/>
            <person name="Iwaki H."/>
        </authorList>
    </citation>
    <scope>NUCLEOTIDE SEQUENCE [LARGE SCALE GENOMIC DNA]</scope>
    <source>
        <strain evidence="3 4">ATCC 51369</strain>
    </source>
</reference>
<feature type="region of interest" description="Disordered" evidence="1">
    <location>
        <begin position="131"/>
        <end position="168"/>
    </location>
</feature>
<evidence type="ECO:0000313" key="4">
    <source>
        <dbReference type="Proteomes" id="UP001319861"/>
    </source>
</evidence>
<keyword evidence="2" id="KW-0472">Membrane</keyword>
<accession>A0ABN6FET3</accession>
<feature type="region of interest" description="Disordered" evidence="1">
    <location>
        <begin position="1"/>
        <end position="94"/>
    </location>
</feature>
<keyword evidence="2" id="KW-1133">Transmembrane helix</keyword>
<feature type="transmembrane region" description="Helical" evidence="2">
    <location>
        <begin position="102"/>
        <end position="124"/>
    </location>
</feature>
<gene>
    <name evidence="3" type="ORF">SCMU_12190</name>
</gene>
<keyword evidence="2" id="KW-0812">Transmembrane</keyword>
<feature type="compositionally biased region" description="Low complexity" evidence="1">
    <location>
        <begin position="85"/>
        <end position="94"/>
    </location>
</feature>
<feature type="compositionally biased region" description="Low complexity" evidence="1">
    <location>
        <begin position="39"/>
        <end position="68"/>
    </location>
</feature>
<evidence type="ECO:0000313" key="3">
    <source>
        <dbReference type="EMBL" id="BCT75377.1"/>
    </source>
</evidence>
<protein>
    <submittedName>
        <fullName evidence="3">Uncharacterized protein</fullName>
    </submittedName>
</protein>
<organism evidence="3 4">
    <name type="scientific">Sinomonas cyclohexanicum</name>
    <name type="common">Corynebacterium cyclohexanicum</name>
    <dbReference type="NCBI Taxonomy" id="322009"/>
    <lineage>
        <taxon>Bacteria</taxon>
        <taxon>Bacillati</taxon>
        <taxon>Actinomycetota</taxon>
        <taxon>Actinomycetes</taxon>
        <taxon>Micrococcales</taxon>
        <taxon>Micrococcaceae</taxon>
        <taxon>Sinomonas</taxon>
    </lineage>
</organism>
<proteinExistence type="predicted"/>
<dbReference type="Proteomes" id="UP001319861">
    <property type="component" value="Chromosome"/>
</dbReference>
<feature type="compositionally biased region" description="Low complexity" evidence="1">
    <location>
        <begin position="1"/>
        <end position="25"/>
    </location>
</feature>